<dbReference type="GO" id="GO:0051087">
    <property type="term" value="F:protein-folding chaperone binding"/>
    <property type="evidence" value="ECO:0007669"/>
    <property type="project" value="InterPro"/>
</dbReference>
<dbReference type="InterPro" id="IPR013805">
    <property type="entry name" value="GrpE_CC"/>
</dbReference>
<dbReference type="AlphaFoldDB" id="A0A1F6D7H2"/>
<feature type="coiled-coil region" evidence="5">
    <location>
        <begin position="20"/>
        <end position="47"/>
    </location>
</feature>
<evidence type="ECO:0000256" key="4">
    <source>
        <dbReference type="RuleBase" id="RU004478"/>
    </source>
</evidence>
<dbReference type="Gene3D" id="3.90.20.20">
    <property type="match status" value="1"/>
</dbReference>
<comment type="subcellular location">
    <subcellularLocation>
        <location evidence="3">Cytoplasm</location>
    </subcellularLocation>
</comment>
<dbReference type="GO" id="GO:0005737">
    <property type="term" value="C:cytoplasm"/>
    <property type="evidence" value="ECO:0007669"/>
    <property type="project" value="UniProtKB-SubCell"/>
</dbReference>
<evidence type="ECO:0000256" key="1">
    <source>
        <dbReference type="ARBA" id="ARBA00009054"/>
    </source>
</evidence>
<evidence type="ECO:0000256" key="5">
    <source>
        <dbReference type="SAM" id="Coils"/>
    </source>
</evidence>
<protein>
    <recommendedName>
        <fullName evidence="3">Protein GrpE</fullName>
    </recommendedName>
    <alternativeName>
        <fullName evidence="3">HSP-70 cofactor</fullName>
    </alternativeName>
</protein>
<evidence type="ECO:0000256" key="3">
    <source>
        <dbReference type="HAMAP-Rule" id="MF_01151"/>
    </source>
</evidence>
<dbReference type="SUPFAM" id="SSF58014">
    <property type="entry name" value="Coiled-coil domain of nucleotide exchange factor GrpE"/>
    <property type="match status" value="1"/>
</dbReference>
<dbReference type="Pfam" id="PF01025">
    <property type="entry name" value="GrpE"/>
    <property type="match status" value="1"/>
</dbReference>
<comment type="function">
    <text evidence="3">Participates actively in the response to hyperosmotic and heat shock by preventing the aggregation of stress-denatured proteins, in association with DnaK and GrpE. It is the nucleotide exchange factor for DnaK and may function as a thermosensor. Unfolded proteins bind initially to DnaJ; upon interaction with the DnaJ-bound protein, DnaK hydrolyzes its bound ATP, resulting in the formation of a stable complex. GrpE releases ADP from DnaK; ATP binding to DnaK triggers the release of the substrate protein, thus completing the reaction cycle. Several rounds of ATP-dependent interactions between DnaJ, DnaK and GrpE are required for fully efficient folding.</text>
</comment>
<dbReference type="PANTHER" id="PTHR21237:SF23">
    <property type="entry name" value="GRPE PROTEIN HOMOLOG, MITOCHONDRIAL"/>
    <property type="match status" value="1"/>
</dbReference>
<gene>
    <name evidence="3" type="primary">grpE</name>
    <name evidence="6" type="ORF">A2853_02450</name>
</gene>
<dbReference type="GO" id="GO:0006457">
    <property type="term" value="P:protein folding"/>
    <property type="evidence" value="ECO:0007669"/>
    <property type="project" value="InterPro"/>
</dbReference>
<dbReference type="SUPFAM" id="SSF51064">
    <property type="entry name" value="Head domain of nucleotide exchange factor GrpE"/>
    <property type="match status" value="1"/>
</dbReference>
<proteinExistence type="inferred from homology"/>
<dbReference type="EMBL" id="MFKX01000029">
    <property type="protein sequence ID" value="OGG57356.1"/>
    <property type="molecule type" value="Genomic_DNA"/>
</dbReference>
<dbReference type="HAMAP" id="MF_01151">
    <property type="entry name" value="GrpE"/>
    <property type="match status" value="1"/>
</dbReference>
<dbReference type="GO" id="GO:0042803">
    <property type="term" value="F:protein homodimerization activity"/>
    <property type="evidence" value="ECO:0007669"/>
    <property type="project" value="InterPro"/>
</dbReference>
<name>A0A1F6D7H2_9BACT</name>
<dbReference type="GO" id="GO:0000774">
    <property type="term" value="F:adenyl-nucleotide exchange factor activity"/>
    <property type="evidence" value="ECO:0007669"/>
    <property type="project" value="InterPro"/>
</dbReference>
<dbReference type="CDD" id="cd00446">
    <property type="entry name" value="GrpE"/>
    <property type="match status" value="1"/>
</dbReference>
<accession>A0A1F6D7H2</accession>
<keyword evidence="3" id="KW-0963">Cytoplasm</keyword>
<dbReference type="Gene3D" id="2.30.22.10">
    <property type="entry name" value="Head domain of nucleotide exchange factor GrpE"/>
    <property type="match status" value="1"/>
</dbReference>
<comment type="subunit">
    <text evidence="3">Homodimer.</text>
</comment>
<reference evidence="6 7" key="1">
    <citation type="journal article" date="2016" name="Nat. Commun.">
        <title>Thousands of microbial genomes shed light on interconnected biogeochemical processes in an aquifer system.</title>
        <authorList>
            <person name="Anantharaman K."/>
            <person name="Brown C.T."/>
            <person name="Hug L.A."/>
            <person name="Sharon I."/>
            <person name="Castelle C.J."/>
            <person name="Probst A.J."/>
            <person name="Thomas B.C."/>
            <person name="Singh A."/>
            <person name="Wilkins M.J."/>
            <person name="Karaoz U."/>
            <person name="Brodie E.L."/>
            <person name="Williams K.H."/>
            <person name="Hubbard S.S."/>
            <person name="Banfield J.F."/>
        </authorList>
    </citation>
    <scope>NUCLEOTIDE SEQUENCE [LARGE SCALE GENOMIC DNA]</scope>
</reference>
<evidence type="ECO:0000313" key="6">
    <source>
        <dbReference type="EMBL" id="OGG57356.1"/>
    </source>
</evidence>
<evidence type="ECO:0000313" key="7">
    <source>
        <dbReference type="Proteomes" id="UP000177958"/>
    </source>
</evidence>
<dbReference type="Proteomes" id="UP000177958">
    <property type="component" value="Unassembled WGS sequence"/>
</dbReference>
<sequence>MNDSPDNDVDFGPEEELGSVAAAQAKLKKLKDELEKVKKERQEYLDGWQRCKADSVNAKKEVEQRASRTAELLREELIHDIIPALDSFDMAAGSEAWAEIGDGWKSGMEAVRDQLINALRQHGIERYGKVGDMFDPALHEAIEERDDMAGEPGTVVRIIRYGYRAGGRVLRPAQIVLKSPHAV</sequence>
<comment type="caution">
    <text evidence="6">The sequence shown here is derived from an EMBL/GenBank/DDBJ whole genome shotgun (WGS) entry which is preliminary data.</text>
</comment>
<dbReference type="InterPro" id="IPR000740">
    <property type="entry name" value="GrpE"/>
</dbReference>
<keyword evidence="2 3" id="KW-0143">Chaperone</keyword>
<comment type="similarity">
    <text evidence="1 3 4">Belongs to the GrpE family.</text>
</comment>
<dbReference type="GO" id="GO:0051082">
    <property type="term" value="F:unfolded protein binding"/>
    <property type="evidence" value="ECO:0007669"/>
    <property type="project" value="TreeGrafter"/>
</dbReference>
<dbReference type="PRINTS" id="PR00773">
    <property type="entry name" value="GRPEPROTEIN"/>
</dbReference>
<evidence type="ECO:0000256" key="2">
    <source>
        <dbReference type="ARBA" id="ARBA00023186"/>
    </source>
</evidence>
<dbReference type="InterPro" id="IPR009012">
    <property type="entry name" value="GrpE_head"/>
</dbReference>
<keyword evidence="5" id="KW-0175">Coiled coil</keyword>
<dbReference type="PANTHER" id="PTHR21237">
    <property type="entry name" value="GRPE PROTEIN"/>
    <property type="match status" value="1"/>
</dbReference>
<keyword evidence="3" id="KW-0346">Stress response</keyword>
<organism evidence="6 7">
    <name type="scientific">Candidatus Kaiserbacteria bacterium RIFCSPHIGHO2_01_FULL_55_17</name>
    <dbReference type="NCBI Taxonomy" id="1798484"/>
    <lineage>
        <taxon>Bacteria</taxon>
        <taxon>Candidatus Kaiseribacteriota</taxon>
    </lineage>
</organism>